<evidence type="ECO:0000256" key="1">
    <source>
        <dbReference type="SAM" id="SignalP"/>
    </source>
</evidence>
<proteinExistence type="predicted"/>
<evidence type="ECO:0000313" key="3">
    <source>
        <dbReference type="Proteomes" id="UP000316855"/>
    </source>
</evidence>
<organism evidence="2 3">
    <name type="scientific">Gimesia algae</name>
    <dbReference type="NCBI Taxonomy" id="2527971"/>
    <lineage>
        <taxon>Bacteria</taxon>
        <taxon>Pseudomonadati</taxon>
        <taxon>Planctomycetota</taxon>
        <taxon>Planctomycetia</taxon>
        <taxon>Planctomycetales</taxon>
        <taxon>Planctomycetaceae</taxon>
        <taxon>Gimesia</taxon>
    </lineage>
</organism>
<dbReference type="OrthoDB" id="215533at2"/>
<protein>
    <submittedName>
        <fullName evidence="2">Uncharacterized protein</fullName>
    </submittedName>
</protein>
<dbReference type="RefSeq" id="WP_145223656.1">
    <property type="nucleotide sequence ID" value="NZ_CP036343.1"/>
</dbReference>
<feature type="signal peptide" evidence="1">
    <location>
        <begin position="1"/>
        <end position="27"/>
    </location>
</feature>
<dbReference type="Proteomes" id="UP000316855">
    <property type="component" value="Chromosome"/>
</dbReference>
<keyword evidence="3" id="KW-1185">Reference proteome</keyword>
<dbReference type="AlphaFoldDB" id="A0A517V646"/>
<accession>A0A517V646</accession>
<gene>
    <name evidence="2" type="ORF">Pan161_00980</name>
</gene>
<reference evidence="2 3" key="1">
    <citation type="submission" date="2019-02" db="EMBL/GenBank/DDBJ databases">
        <title>Deep-cultivation of Planctomycetes and their phenomic and genomic characterization uncovers novel biology.</title>
        <authorList>
            <person name="Wiegand S."/>
            <person name="Jogler M."/>
            <person name="Boedeker C."/>
            <person name="Pinto D."/>
            <person name="Vollmers J."/>
            <person name="Rivas-Marin E."/>
            <person name="Kohn T."/>
            <person name="Peeters S.H."/>
            <person name="Heuer A."/>
            <person name="Rast P."/>
            <person name="Oberbeckmann S."/>
            <person name="Bunk B."/>
            <person name="Jeske O."/>
            <person name="Meyerdierks A."/>
            <person name="Storesund J.E."/>
            <person name="Kallscheuer N."/>
            <person name="Luecker S."/>
            <person name="Lage O.M."/>
            <person name="Pohl T."/>
            <person name="Merkel B.J."/>
            <person name="Hornburger P."/>
            <person name="Mueller R.-W."/>
            <person name="Bruemmer F."/>
            <person name="Labrenz M."/>
            <person name="Spormann A.M."/>
            <person name="Op den Camp H."/>
            <person name="Overmann J."/>
            <person name="Amann R."/>
            <person name="Jetten M.S.M."/>
            <person name="Mascher T."/>
            <person name="Medema M.H."/>
            <person name="Devos D.P."/>
            <person name="Kaster A.-K."/>
            <person name="Ovreas L."/>
            <person name="Rohde M."/>
            <person name="Galperin M.Y."/>
            <person name="Jogler C."/>
        </authorList>
    </citation>
    <scope>NUCLEOTIDE SEQUENCE [LARGE SCALE GENOMIC DNA]</scope>
    <source>
        <strain evidence="2 3">Pan161</strain>
    </source>
</reference>
<name>A0A517V646_9PLAN</name>
<dbReference type="EMBL" id="CP036343">
    <property type="protein sequence ID" value="QDT88482.1"/>
    <property type="molecule type" value="Genomic_DNA"/>
</dbReference>
<sequence precursor="true">MAQASLKVTLLTGLLPAFLLMAPALQAAEPGAVNNAVVRQESVSKSSKYNPISWFKRKFTSAADKQDRIQQIGHTQETAQVRGRQVPVPRRPTLGRRSSAAPYYIHQVSNQPNIITSTPAPFENAQQARPISYAHGHFKDHKQYKAAQPLPVMDGMNVLPGYPQLQAPLYPSPKPGIPDYVGRTIITNQALAPQEMLYAHEYNAMYGPYYYNVKGGWIWTPFGMRSHERWKLEGTRVNVKYKTDFGFIPRFIPPLVR</sequence>
<dbReference type="KEGG" id="gax:Pan161_00980"/>
<evidence type="ECO:0000313" key="2">
    <source>
        <dbReference type="EMBL" id="QDT88482.1"/>
    </source>
</evidence>
<keyword evidence="1" id="KW-0732">Signal</keyword>
<feature type="chain" id="PRO_5022227315" evidence="1">
    <location>
        <begin position="28"/>
        <end position="257"/>
    </location>
</feature>